<comment type="caution">
    <text evidence="1">The sequence shown here is derived from an EMBL/GenBank/DDBJ whole genome shotgun (WGS) entry which is preliminary data.</text>
</comment>
<sequence length="227" mass="25720">MAESRESPRVSVNKLGEYLTASPARRKRIIHDQKHPCDPQYLRYPEASQAITDFLCKGMNGGILRDHQERFFNTVPQTEFEAQRLHLCVEALDRFAAVVPQLELEGTIISAVGQEPPVLEVAGVTISVRPEVVLQMTDRRGENKVGLLKLYFAKWHPLDERSGQYIATLLHSFAEQHLRHLGPVDQRLIRVVDVFAGTLFEAPKANTRRLHDVELACEEIGALWAIH</sequence>
<accession>A0A085WLU8</accession>
<organism evidence="1 2">
    <name type="scientific">Hyalangium minutum</name>
    <dbReference type="NCBI Taxonomy" id="394096"/>
    <lineage>
        <taxon>Bacteria</taxon>
        <taxon>Pseudomonadati</taxon>
        <taxon>Myxococcota</taxon>
        <taxon>Myxococcia</taxon>
        <taxon>Myxococcales</taxon>
        <taxon>Cystobacterineae</taxon>
        <taxon>Archangiaceae</taxon>
        <taxon>Hyalangium</taxon>
    </lineage>
</organism>
<dbReference type="PATRIC" id="fig|394096.3.peg.3937"/>
<gene>
    <name evidence="1" type="ORF">DB31_7898</name>
</gene>
<reference evidence="1 2" key="1">
    <citation type="submission" date="2014-04" db="EMBL/GenBank/DDBJ databases">
        <title>Genome assembly of Hyalangium minutum DSM 14724.</title>
        <authorList>
            <person name="Sharma G."/>
            <person name="Subramanian S."/>
        </authorList>
    </citation>
    <scope>NUCLEOTIDE SEQUENCE [LARGE SCALE GENOMIC DNA]</scope>
    <source>
        <strain evidence="1 2">DSM 14724</strain>
    </source>
</reference>
<dbReference type="OrthoDB" id="8912150at2"/>
<dbReference type="STRING" id="394096.DB31_7898"/>
<keyword evidence="2" id="KW-1185">Reference proteome</keyword>
<proteinExistence type="predicted"/>
<dbReference type="AlphaFoldDB" id="A0A085WLU8"/>
<dbReference type="Proteomes" id="UP000028725">
    <property type="component" value="Unassembled WGS sequence"/>
</dbReference>
<evidence type="ECO:0000313" key="2">
    <source>
        <dbReference type="Proteomes" id="UP000028725"/>
    </source>
</evidence>
<protein>
    <submittedName>
        <fullName evidence="1">Uncharacterized protein</fullName>
    </submittedName>
</protein>
<name>A0A085WLU8_9BACT</name>
<dbReference type="RefSeq" id="WP_044189609.1">
    <property type="nucleotide sequence ID" value="NZ_JMCB01000006.1"/>
</dbReference>
<dbReference type="EMBL" id="JMCB01000006">
    <property type="protein sequence ID" value="KFE68661.1"/>
    <property type="molecule type" value="Genomic_DNA"/>
</dbReference>
<evidence type="ECO:0000313" key="1">
    <source>
        <dbReference type="EMBL" id="KFE68661.1"/>
    </source>
</evidence>